<feature type="domain" description="Conserved hypothetical protein CHP02391" evidence="2">
    <location>
        <begin position="114"/>
        <end position="239"/>
    </location>
</feature>
<keyword evidence="4" id="KW-1185">Reference proteome</keyword>
<organism evidence="3 4">
    <name type="scientific">Streptomyces plumbiresistens</name>
    <dbReference type="NCBI Taxonomy" id="511811"/>
    <lineage>
        <taxon>Bacteria</taxon>
        <taxon>Bacillati</taxon>
        <taxon>Actinomycetota</taxon>
        <taxon>Actinomycetes</taxon>
        <taxon>Kitasatosporales</taxon>
        <taxon>Streptomycetaceae</taxon>
        <taxon>Streptomyces</taxon>
    </lineage>
</organism>
<dbReference type="Pfam" id="PF09509">
    <property type="entry name" value="Hypoth_Ymh"/>
    <property type="match status" value="1"/>
</dbReference>
<dbReference type="InterPro" id="IPR012654">
    <property type="entry name" value="CHP02391"/>
</dbReference>
<gene>
    <name evidence="3" type="ORF">GCM10022232_59040</name>
</gene>
<comment type="caution">
    <text evidence="3">The sequence shown here is derived from an EMBL/GenBank/DDBJ whole genome shotgun (WGS) entry which is preliminary data.</text>
</comment>
<reference evidence="4" key="1">
    <citation type="journal article" date="2019" name="Int. J. Syst. Evol. Microbiol.">
        <title>The Global Catalogue of Microorganisms (GCM) 10K type strain sequencing project: providing services to taxonomists for standard genome sequencing and annotation.</title>
        <authorList>
            <consortium name="The Broad Institute Genomics Platform"/>
            <consortium name="The Broad Institute Genome Sequencing Center for Infectious Disease"/>
            <person name="Wu L."/>
            <person name="Ma J."/>
        </authorList>
    </citation>
    <scope>NUCLEOTIDE SEQUENCE [LARGE SCALE GENOMIC DNA]</scope>
    <source>
        <strain evidence="4">JCM 16924</strain>
    </source>
</reference>
<evidence type="ECO:0000256" key="1">
    <source>
        <dbReference type="SAM" id="MobiDB-lite"/>
    </source>
</evidence>
<dbReference type="RefSeq" id="WP_345567417.1">
    <property type="nucleotide sequence ID" value="NZ_BAAAZX010000018.1"/>
</dbReference>
<protein>
    <recommendedName>
        <fullName evidence="2">Conserved hypothetical protein CHP02391 domain-containing protein</fullName>
    </recommendedName>
</protein>
<evidence type="ECO:0000313" key="3">
    <source>
        <dbReference type="EMBL" id="GAA4010262.1"/>
    </source>
</evidence>
<evidence type="ECO:0000259" key="2">
    <source>
        <dbReference type="Pfam" id="PF09509"/>
    </source>
</evidence>
<name>A0ABP7SDH1_9ACTN</name>
<accession>A0ABP7SDH1</accession>
<sequence length="246" mass="27368">MSIDIPWARDELAQFLKLTELYRQPDPPGVFSISSHLSNRGKQSEIAASAHVVERILDRVLPRWRTEVPADHNKSVNRWYQHREAAQRADAALQRDAEVRDRLGDDAPQLSAATMHPWVWSGARSLWQSGHFREAVTAAAKKVNAETQNKVGRRDASETALFQSVFSKDDPKPGQPRLRLRPDDGSDTFRSAQRGAAAFAEGCFAGIRNPNSHEDGLPELPENEALEQLAAFSVLARWVDAASLAT</sequence>
<proteinExistence type="predicted"/>
<evidence type="ECO:0000313" key="4">
    <source>
        <dbReference type="Proteomes" id="UP001500456"/>
    </source>
</evidence>
<feature type="region of interest" description="Disordered" evidence="1">
    <location>
        <begin position="166"/>
        <end position="189"/>
    </location>
</feature>
<dbReference type="Proteomes" id="UP001500456">
    <property type="component" value="Unassembled WGS sequence"/>
</dbReference>
<dbReference type="EMBL" id="BAAAZX010000018">
    <property type="protein sequence ID" value="GAA4010262.1"/>
    <property type="molecule type" value="Genomic_DNA"/>
</dbReference>